<name>A0A0G1YIQ2_9BACT</name>
<proteinExistence type="predicted"/>
<gene>
    <name evidence="1" type="ORF">UY55_C0003G0094</name>
</gene>
<evidence type="ECO:0000313" key="2">
    <source>
        <dbReference type="Proteomes" id="UP000034224"/>
    </source>
</evidence>
<dbReference type="EMBL" id="LCQK01000003">
    <property type="protein sequence ID" value="KKW14877.1"/>
    <property type="molecule type" value="Genomic_DNA"/>
</dbReference>
<dbReference type="AlphaFoldDB" id="A0A0G1YIQ2"/>
<sequence length="210" mass="23461">MLRVRGNHNKERQRMMKGTNGLEWLADRWQSVATAVPRRFENRGVSGGEVIAAVTKPQTRSIVVQTEPFAKDSFFGESGPAELCIWDNFRTQVLSAVSETVPAFRGTLTRTELEEHMGDSEIFANGTSRPLLSPDDFVAVVRDLISRQPRGERGILLTNGDANIFHVQPEDGPVVAVRGRWRVGLGGWSLRAYGRDDVRWLKGHCVFSRG</sequence>
<organism evidence="1 2">
    <name type="scientific">Candidatus Jorgensenbacteria bacterium GW2011_GWB1_50_10</name>
    <dbReference type="NCBI Taxonomy" id="1618665"/>
    <lineage>
        <taxon>Bacteria</taxon>
        <taxon>Candidatus Joergenseniibacteriota</taxon>
    </lineage>
</organism>
<reference evidence="1 2" key="1">
    <citation type="journal article" date="2015" name="Nature">
        <title>rRNA introns, odd ribosomes, and small enigmatic genomes across a large radiation of phyla.</title>
        <authorList>
            <person name="Brown C.T."/>
            <person name="Hug L.A."/>
            <person name="Thomas B.C."/>
            <person name="Sharon I."/>
            <person name="Castelle C.J."/>
            <person name="Singh A."/>
            <person name="Wilkins M.J."/>
            <person name="Williams K.H."/>
            <person name="Banfield J.F."/>
        </authorList>
    </citation>
    <scope>NUCLEOTIDE SEQUENCE [LARGE SCALE GENOMIC DNA]</scope>
</reference>
<protein>
    <submittedName>
        <fullName evidence="1">Uncharacterized protein</fullName>
    </submittedName>
</protein>
<evidence type="ECO:0000313" key="1">
    <source>
        <dbReference type="EMBL" id="KKW14877.1"/>
    </source>
</evidence>
<comment type="caution">
    <text evidence="1">The sequence shown here is derived from an EMBL/GenBank/DDBJ whole genome shotgun (WGS) entry which is preliminary data.</text>
</comment>
<dbReference type="Proteomes" id="UP000034224">
    <property type="component" value="Unassembled WGS sequence"/>
</dbReference>
<dbReference type="STRING" id="1618665.UY55_C0003G0094"/>
<accession>A0A0G1YIQ2</accession>